<reference evidence="2 3" key="1">
    <citation type="submission" date="2024-01" db="EMBL/GenBank/DDBJ databases">
        <title>The genomes of 5 underutilized Papilionoideae crops provide insights into root nodulation and disease resistanc.</title>
        <authorList>
            <person name="Jiang F."/>
        </authorList>
    </citation>
    <scope>NUCLEOTIDE SEQUENCE [LARGE SCALE GENOMIC DNA]</scope>
    <source>
        <strain evidence="2">DUOXIRENSHENG_FW03</strain>
        <tissue evidence="2">Leaves</tissue>
    </source>
</reference>
<evidence type="ECO:0000313" key="2">
    <source>
        <dbReference type="EMBL" id="KAK7406379.1"/>
    </source>
</evidence>
<evidence type="ECO:0000313" key="3">
    <source>
        <dbReference type="Proteomes" id="UP001386955"/>
    </source>
</evidence>
<dbReference type="Proteomes" id="UP001386955">
    <property type="component" value="Unassembled WGS sequence"/>
</dbReference>
<dbReference type="EMBL" id="JAYMYS010000002">
    <property type="protein sequence ID" value="KAK7406379.1"/>
    <property type="molecule type" value="Genomic_DNA"/>
</dbReference>
<gene>
    <name evidence="2" type="ORF">VNO78_08003</name>
</gene>
<keyword evidence="3" id="KW-1185">Reference proteome</keyword>
<sequence length="150" mass="16765">MGFFKRMVGLLGFGSHEHDSKDDEHDGQPRSTPYRVRDTGLPRKGFSVPAEVVVDRPHLPPVLTPSTSADGGLQGLGWYAKRLRIDEDGDVADEFLDEILPEMPKAPAVDHHKTQSRFKQKNGTKPVRVKKQILLDGKIIPQIVDHQGRL</sequence>
<comment type="caution">
    <text evidence="2">The sequence shown here is derived from an EMBL/GenBank/DDBJ whole genome shotgun (WGS) entry which is preliminary data.</text>
</comment>
<accession>A0AAN9SX64</accession>
<evidence type="ECO:0000256" key="1">
    <source>
        <dbReference type="SAM" id="MobiDB-lite"/>
    </source>
</evidence>
<feature type="compositionally biased region" description="Basic and acidic residues" evidence="1">
    <location>
        <begin position="15"/>
        <end position="28"/>
    </location>
</feature>
<dbReference type="AlphaFoldDB" id="A0AAN9SX64"/>
<organism evidence="2 3">
    <name type="scientific">Psophocarpus tetragonolobus</name>
    <name type="common">Winged bean</name>
    <name type="synonym">Dolichos tetragonolobus</name>
    <dbReference type="NCBI Taxonomy" id="3891"/>
    <lineage>
        <taxon>Eukaryota</taxon>
        <taxon>Viridiplantae</taxon>
        <taxon>Streptophyta</taxon>
        <taxon>Embryophyta</taxon>
        <taxon>Tracheophyta</taxon>
        <taxon>Spermatophyta</taxon>
        <taxon>Magnoliopsida</taxon>
        <taxon>eudicotyledons</taxon>
        <taxon>Gunneridae</taxon>
        <taxon>Pentapetalae</taxon>
        <taxon>rosids</taxon>
        <taxon>fabids</taxon>
        <taxon>Fabales</taxon>
        <taxon>Fabaceae</taxon>
        <taxon>Papilionoideae</taxon>
        <taxon>50 kb inversion clade</taxon>
        <taxon>NPAAA clade</taxon>
        <taxon>indigoferoid/millettioid clade</taxon>
        <taxon>Phaseoleae</taxon>
        <taxon>Psophocarpus</taxon>
    </lineage>
</organism>
<feature type="region of interest" description="Disordered" evidence="1">
    <location>
        <begin position="15"/>
        <end position="43"/>
    </location>
</feature>
<feature type="region of interest" description="Disordered" evidence="1">
    <location>
        <begin position="103"/>
        <end position="125"/>
    </location>
</feature>
<feature type="compositionally biased region" description="Basic residues" evidence="1">
    <location>
        <begin position="114"/>
        <end position="125"/>
    </location>
</feature>
<name>A0AAN9SX64_PSOTE</name>
<protein>
    <submittedName>
        <fullName evidence="2">Uncharacterized protein</fullName>
    </submittedName>
</protein>
<dbReference type="PANTHER" id="PTHR35750:SF1">
    <property type="entry name" value="PHOSPHOLIPID HYDROPEROXIDE GLUTATHIONE PEROXIDASE"/>
    <property type="match status" value="1"/>
</dbReference>
<dbReference type="PANTHER" id="PTHR35750">
    <property type="entry name" value="PHOSPHOLIPID HYDROPEROXIDE GLUTATHIONE PEROXIDASE"/>
    <property type="match status" value="1"/>
</dbReference>
<proteinExistence type="predicted"/>